<evidence type="ECO:0000256" key="3">
    <source>
        <dbReference type="ARBA" id="ARBA00022553"/>
    </source>
</evidence>
<dbReference type="RefSeq" id="XP_028150471.1">
    <property type="nucleotide sequence ID" value="XM_028294670.1"/>
</dbReference>
<evidence type="ECO:0000313" key="5">
    <source>
        <dbReference type="RefSeq" id="XP_028150471.1"/>
    </source>
</evidence>
<dbReference type="InterPro" id="IPR011009">
    <property type="entry name" value="Kinase-like_dom_sf"/>
</dbReference>
<feature type="region of interest" description="Disordered" evidence="4">
    <location>
        <begin position="1"/>
        <end position="31"/>
    </location>
</feature>
<name>A0A6P7GKM9_DIAVI</name>
<keyword evidence="3" id="KW-0597">Phosphoprotein</keyword>
<dbReference type="InterPro" id="IPR050588">
    <property type="entry name" value="WNK_Ser-Thr_kinase"/>
</dbReference>
<keyword evidence="5" id="KW-0675">Receptor</keyword>
<gene>
    <name evidence="5" type="primary">LOC114343826</name>
</gene>
<dbReference type="AlphaFoldDB" id="A0A6P7GKM9"/>
<dbReference type="FunFam" id="3.30.200.20:FF:000098">
    <property type="entry name" value="Nuclear receptor-binding protein 1"/>
    <property type="match status" value="1"/>
</dbReference>
<feature type="compositionally biased region" description="Acidic residues" evidence="4">
    <location>
        <begin position="20"/>
        <end position="30"/>
    </location>
</feature>
<accession>A0A6P7GKM9</accession>
<proteinExistence type="predicted"/>
<dbReference type="PANTHER" id="PTHR13902">
    <property type="entry name" value="SERINE/THREONINE-PROTEIN KINASE WNK WITH NO LYSINE -RELATED"/>
    <property type="match status" value="1"/>
</dbReference>
<organism evidence="5">
    <name type="scientific">Diabrotica virgifera virgifera</name>
    <name type="common">western corn rootworm</name>
    <dbReference type="NCBI Taxonomy" id="50390"/>
    <lineage>
        <taxon>Eukaryota</taxon>
        <taxon>Metazoa</taxon>
        <taxon>Ecdysozoa</taxon>
        <taxon>Arthropoda</taxon>
        <taxon>Hexapoda</taxon>
        <taxon>Insecta</taxon>
        <taxon>Pterygota</taxon>
        <taxon>Neoptera</taxon>
        <taxon>Endopterygota</taxon>
        <taxon>Coleoptera</taxon>
        <taxon>Polyphaga</taxon>
        <taxon>Cucujiformia</taxon>
        <taxon>Chrysomeloidea</taxon>
        <taxon>Chrysomelidae</taxon>
        <taxon>Galerucinae</taxon>
        <taxon>Diabroticina</taxon>
        <taxon>Diabroticites</taxon>
        <taxon>Diabrotica</taxon>
    </lineage>
</organism>
<keyword evidence="2" id="KW-0963">Cytoplasm</keyword>
<dbReference type="Gene3D" id="3.30.200.20">
    <property type="entry name" value="Phosphorylase Kinase, domain 1"/>
    <property type="match status" value="1"/>
</dbReference>
<dbReference type="SUPFAM" id="SSF56112">
    <property type="entry name" value="Protein kinase-like (PK-like)"/>
    <property type="match status" value="1"/>
</dbReference>
<comment type="subcellular location">
    <subcellularLocation>
        <location evidence="1">Cytoplasm</location>
    </subcellularLocation>
</comment>
<reference evidence="5" key="1">
    <citation type="submission" date="2025-08" db="UniProtKB">
        <authorList>
            <consortium name="RefSeq"/>
        </authorList>
    </citation>
    <scope>IDENTIFICATION</scope>
    <source>
        <tissue evidence="5">Whole insect</tissue>
    </source>
</reference>
<dbReference type="InParanoid" id="A0A6P7GKM9"/>
<dbReference type="GO" id="GO:0005737">
    <property type="term" value="C:cytoplasm"/>
    <property type="evidence" value="ECO:0007669"/>
    <property type="project" value="UniProtKB-SubCell"/>
</dbReference>
<protein>
    <submittedName>
        <fullName evidence="5">Nuclear receptor-binding protein homolog</fullName>
    </submittedName>
</protein>
<evidence type="ECO:0000256" key="1">
    <source>
        <dbReference type="ARBA" id="ARBA00004496"/>
    </source>
</evidence>
<evidence type="ECO:0000256" key="4">
    <source>
        <dbReference type="SAM" id="MobiDB-lite"/>
    </source>
</evidence>
<feature type="compositionally biased region" description="Basic and acidic residues" evidence="4">
    <location>
        <begin position="9"/>
        <end position="19"/>
    </location>
</feature>
<sequence length="174" mass="20773">MSGSLMNNEQEHKSPRESGEDSEDESEILEESPCGRWLKRREEVEQRDVPGIDCAYLAMDTEEGVEVVWNEVQFSERKNFKSQEEKIQLIFENLTQLEHPNIVKFHRYWTDTHNDKPRVCFLFRYTIHIHTCTLAYLFVHKSIIHFNFFVGLRTFNQYKTGFCLGLCDIYTIYY</sequence>
<evidence type="ECO:0000256" key="2">
    <source>
        <dbReference type="ARBA" id="ARBA00022490"/>
    </source>
</evidence>